<keyword evidence="4" id="KW-0645">Protease</keyword>
<dbReference type="Pfam" id="PF00665">
    <property type="entry name" value="rve"/>
    <property type="match status" value="1"/>
</dbReference>
<comment type="catalytic activity">
    <reaction evidence="19">
        <text>DNA(n) + a 2'-deoxyribonucleoside 5'-triphosphate = DNA(n+1) + diphosphate</text>
        <dbReference type="Rhea" id="RHEA:22508"/>
        <dbReference type="Rhea" id="RHEA-COMP:17339"/>
        <dbReference type="Rhea" id="RHEA-COMP:17340"/>
        <dbReference type="ChEBI" id="CHEBI:33019"/>
        <dbReference type="ChEBI" id="CHEBI:61560"/>
        <dbReference type="ChEBI" id="CHEBI:173112"/>
        <dbReference type="EC" id="2.7.7.49"/>
    </reaction>
</comment>
<reference evidence="23" key="1">
    <citation type="submission" date="2021-03" db="EMBL/GenBank/DDBJ databases">
        <title>Draft genome sequence of rust myrtle Austropuccinia psidii MF-1, a brazilian biotype.</title>
        <authorList>
            <person name="Quecine M.C."/>
            <person name="Pachon D.M.R."/>
            <person name="Bonatelli M.L."/>
            <person name="Correr F.H."/>
            <person name="Franceschini L.M."/>
            <person name="Leite T.F."/>
            <person name="Margarido G.R.A."/>
            <person name="Almeida C.A."/>
            <person name="Ferrarezi J.A."/>
            <person name="Labate C.A."/>
        </authorList>
    </citation>
    <scope>NUCLEOTIDE SEQUENCE</scope>
    <source>
        <strain evidence="23">MF-1</strain>
    </source>
</reference>
<dbReference type="GO" id="GO:0003964">
    <property type="term" value="F:RNA-directed DNA polymerase activity"/>
    <property type="evidence" value="ECO:0007669"/>
    <property type="project" value="UniProtKB-KW"/>
</dbReference>
<dbReference type="EMBL" id="AVOT02043663">
    <property type="protein sequence ID" value="MBW0539070.1"/>
    <property type="molecule type" value="Genomic_DNA"/>
</dbReference>
<keyword evidence="17" id="KW-0917">Virion maturation</keyword>
<keyword evidence="8" id="KW-0547">Nucleotide-binding</keyword>
<dbReference type="GO" id="GO:0003887">
    <property type="term" value="F:DNA-directed DNA polymerase activity"/>
    <property type="evidence" value="ECO:0007669"/>
    <property type="project" value="UniProtKB-KW"/>
</dbReference>
<evidence type="ECO:0000256" key="11">
    <source>
        <dbReference type="ARBA" id="ARBA00022840"/>
    </source>
</evidence>
<dbReference type="InterPro" id="IPR001584">
    <property type="entry name" value="Integrase_cat-core"/>
</dbReference>
<dbReference type="InterPro" id="IPR036397">
    <property type="entry name" value="RNaseH_sf"/>
</dbReference>
<evidence type="ECO:0000256" key="6">
    <source>
        <dbReference type="ARBA" id="ARBA00022722"/>
    </source>
</evidence>
<dbReference type="GO" id="GO:0008233">
    <property type="term" value="F:peptidase activity"/>
    <property type="evidence" value="ECO:0007669"/>
    <property type="project" value="UniProtKB-KW"/>
</dbReference>
<feature type="domain" description="Integrase catalytic" evidence="22">
    <location>
        <begin position="482"/>
        <end position="648"/>
    </location>
</feature>
<dbReference type="GO" id="GO:0005634">
    <property type="term" value="C:nucleus"/>
    <property type="evidence" value="ECO:0007669"/>
    <property type="project" value="UniProtKB-ARBA"/>
</dbReference>
<evidence type="ECO:0000256" key="15">
    <source>
        <dbReference type="ARBA" id="ARBA00022918"/>
    </source>
</evidence>
<dbReference type="PANTHER" id="PTHR42648:SF11">
    <property type="entry name" value="TRANSPOSON TY4-P GAG-POL POLYPROTEIN"/>
    <property type="match status" value="1"/>
</dbReference>
<keyword evidence="12" id="KW-0460">Magnesium</keyword>
<keyword evidence="7" id="KW-0479">Metal-binding</keyword>
<keyword evidence="2" id="KW-0815">Transposition</keyword>
<evidence type="ECO:0000256" key="8">
    <source>
        <dbReference type="ARBA" id="ARBA00022741"/>
    </source>
</evidence>
<evidence type="ECO:0000256" key="12">
    <source>
        <dbReference type="ARBA" id="ARBA00022842"/>
    </source>
</evidence>
<evidence type="ECO:0000256" key="4">
    <source>
        <dbReference type="ARBA" id="ARBA00022670"/>
    </source>
</evidence>
<evidence type="ECO:0000256" key="20">
    <source>
        <dbReference type="ARBA" id="ARBA00049244"/>
    </source>
</evidence>
<keyword evidence="11" id="KW-0067">ATP-binding</keyword>
<keyword evidence="16" id="KW-0808">Transferase</keyword>
<dbReference type="GO" id="GO:0032196">
    <property type="term" value="P:transposition"/>
    <property type="evidence" value="ECO:0007669"/>
    <property type="project" value="UniProtKB-KW"/>
</dbReference>
<dbReference type="SUPFAM" id="SSF53098">
    <property type="entry name" value="Ribonuclease H-like"/>
    <property type="match status" value="1"/>
</dbReference>
<dbReference type="GO" id="GO:0046872">
    <property type="term" value="F:metal ion binding"/>
    <property type="evidence" value="ECO:0007669"/>
    <property type="project" value="UniProtKB-KW"/>
</dbReference>
<dbReference type="GO" id="GO:0005524">
    <property type="term" value="F:ATP binding"/>
    <property type="evidence" value="ECO:0007669"/>
    <property type="project" value="UniProtKB-KW"/>
</dbReference>
<dbReference type="InterPro" id="IPR054722">
    <property type="entry name" value="PolX-like_BBD"/>
</dbReference>
<comment type="function">
    <text evidence="1">The aspartyl protease (PR) mediates the proteolytic cleavages of the Gag and Gag-Pol polyproteins after assembly of the VLP.</text>
</comment>
<proteinExistence type="predicted"/>
<keyword evidence="24" id="KW-1185">Reference proteome</keyword>
<evidence type="ECO:0000256" key="16">
    <source>
        <dbReference type="ARBA" id="ARBA00022932"/>
    </source>
</evidence>
<dbReference type="Pfam" id="PF22936">
    <property type="entry name" value="Pol_BBD"/>
    <property type="match status" value="1"/>
</dbReference>
<dbReference type="InterPro" id="IPR025724">
    <property type="entry name" value="GAG-pre-integrase_dom"/>
</dbReference>
<evidence type="ECO:0000256" key="5">
    <source>
        <dbReference type="ARBA" id="ARBA00022695"/>
    </source>
</evidence>
<feature type="region of interest" description="Disordered" evidence="21">
    <location>
        <begin position="254"/>
        <end position="281"/>
    </location>
</feature>
<comment type="catalytic activity">
    <reaction evidence="20">
        <text>DNA(n) + a 2'-deoxyribonucleoside 5'-triphosphate = DNA(n+1) + diphosphate</text>
        <dbReference type="Rhea" id="RHEA:22508"/>
        <dbReference type="Rhea" id="RHEA-COMP:17339"/>
        <dbReference type="Rhea" id="RHEA-COMP:17340"/>
        <dbReference type="ChEBI" id="CHEBI:33019"/>
        <dbReference type="ChEBI" id="CHEBI:61560"/>
        <dbReference type="ChEBI" id="CHEBI:173112"/>
        <dbReference type="EC" id="2.7.7.7"/>
    </reaction>
</comment>
<keyword evidence="16" id="KW-0239">DNA-directed DNA polymerase</keyword>
<keyword evidence="3" id="KW-1188">Viral release from host cell</keyword>
<dbReference type="InterPro" id="IPR039537">
    <property type="entry name" value="Retrotran_Ty1/copia-like"/>
</dbReference>
<comment type="caution">
    <text evidence="23">The sequence shown here is derived from an EMBL/GenBank/DDBJ whole genome shotgun (WGS) entry which is preliminary data.</text>
</comment>
<evidence type="ECO:0000256" key="19">
    <source>
        <dbReference type="ARBA" id="ARBA00048173"/>
    </source>
</evidence>
<dbReference type="InterPro" id="IPR012337">
    <property type="entry name" value="RNaseH-like_sf"/>
</dbReference>
<evidence type="ECO:0000256" key="2">
    <source>
        <dbReference type="ARBA" id="ARBA00022578"/>
    </source>
</evidence>
<dbReference type="PANTHER" id="PTHR42648">
    <property type="entry name" value="TRANSPOSASE, PUTATIVE-RELATED"/>
    <property type="match status" value="1"/>
</dbReference>
<dbReference type="AlphaFoldDB" id="A0A9Q3FDH5"/>
<evidence type="ECO:0000256" key="7">
    <source>
        <dbReference type="ARBA" id="ARBA00022723"/>
    </source>
</evidence>
<sequence>MGPDAITGSAAQKNGIPLLCENNYSEWDAAIRAFFLYIGFLDYVDGDNNPPSESNSDVFLKYKETKQKAAGVICQSLNTNNRAKFLTRENEKNPLELYAAISSYYQSNQGKNQARIFCALLSVKCKDKELERFISDIRIQLMNLNSVGIRVGKPPNVIDISDELLAEIIISKLSEDYDNLKRMIYETRPLETTRVVSKIDDYIRDSSSVTKDEGQHVKSESAYKARDYPYCSNGIHNPSTKHSIEDCRQLKRNNNQKEQTNKNNKKKANLANKNKESTFEESYSSSEEVPVVRYSKAFVTKNNSQSLKPYLDTAASSHMVGDRRAFMTYIEKSMSVETANGSQTPVLGHGKVQFLSNCKVITLHCLHVPDLAETLVSMGKLWKAGFTIVKTGQSLFSVEKHNTVLMNGEVSNSLFVLDMKICFPKSLAASMIKTPDLLHNRAGHPGNEVLKRMYPGVGTFKFCEACALSKSKQLPYKGTLPRQNIPGHTVHSDLSGKISPPSIGGGNYYLKLTDDFSRFKSIYILKRKSDAGTAIKDYVHEVERKHSTGIKVLVNDNGGEYLDSDLLEFLNKKGIQMQLTAPYSPKQNPISERGNRSTSEKARTLLFASNLPTSFWGEAVVTSTFLENVTPCSSIGYKTPFELWNGSTFDLSRLRTFGCRCYVNIPKTL</sequence>
<accession>A0A9Q3FDH5</accession>
<dbReference type="GO" id="GO:0006508">
    <property type="term" value="P:proteolysis"/>
    <property type="evidence" value="ECO:0007669"/>
    <property type="project" value="UniProtKB-KW"/>
</dbReference>
<dbReference type="GO" id="GO:0006310">
    <property type="term" value="P:DNA recombination"/>
    <property type="evidence" value="ECO:0007669"/>
    <property type="project" value="UniProtKB-KW"/>
</dbReference>
<evidence type="ECO:0000313" key="24">
    <source>
        <dbReference type="Proteomes" id="UP000765509"/>
    </source>
</evidence>
<keyword evidence="15" id="KW-0695">RNA-directed DNA polymerase</keyword>
<evidence type="ECO:0000256" key="10">
    <source>
        <dbReference type="ARBA" id="ARBA00022801"/>
    </source>
</evidence>
<evidence type="ECO:0000313" key="23">
    <source>
        <dbReference type="EMBL" id="MBW0539070.1"/>
    </source>
</evidence>
<keyword evidence="6" id="KW-0540">Nuclease</keyword>
<dbReference type="Pfam" id="PF14223">
    <property type="entry name" value="Retrotran_gag_2"/>
    <property type="match status" value="1"/>
</dbReference>
<dbReference type="Pfam" id="PF13976">
    <property type="entry name" value="gag_pre-integrs"/>
    <property type="match status" value="1"/>
</dbReference>
<evidence type="ECO:0000256" key="3">
    <source>
        <dbReference type="ARBA" id="ARBA00022612"/>
    </source>
</evidence>
<evidence type="ECO:0000256" key="13">
    <source>
        <dbReference type="ARBA" id="ARBA00022884"/>
    </source>
</evidence>
<keyword evidence="9" id="KW-0255">Endonuclease</keyword>
<keyword evidence="10" id="KW-0378">Hydrolase</keyword>
<dbReference type="PROSITE" id="PS50994">
    <property type="entry name" value="INTEGRASE"/>
    <property type="match status" value="1"/>
</dbReference>
<dbReference type="OrthoDB" id="3025757at2759"/>
<organism evidence="23 24">
    <name type="scientific">Austropuccinia psidii MF-1</name>
    <dbReference type="NCBI Taxonomy" id="1389203"/>
    <lineage>
        <taxon>Eukaryota</taxon>
        <taxon>Fungi</taxon>
        <taxon>Dikarya</taxon>
        <taxon>Basidiomycota</taxon>
        <taxon>Pucciniomycotina</taxon>
        <taxon>Pucciniomycetes</taxon>
        <taxon>Pucciniales</taxon>
        <taxon>Sphaerophragmiaceae</taxon>
        <taxon>Austropuccinia</taxon>
    </lineage>
</organism>
<dbReference type="Gene3D" id="3.30.420.10">
    <property type="entry name" value="Ribonuclease H-like superfamily/Ribonuclease H"/>
    <property type="match status" value="1"/>
</dbReference>
<evidence type="ECO:0000256" key="21">
    <source>
        <dbReference type="SAM" id="MobiDB-lite"/>
    </source>
</evidence>
<evidence type="ECO:0000256" key="9">
    <source>
        <dbReference type="ARBA" id="ARBA00022759"/>
    </source>
</evidence>
<evidence type="ECO:0000256" key="1">
    <source>
        <dbReference type="ARBA" id="ARBA00002180"/>
    </source>
</evidence>
<keyword evidence="14" id="KW-0229">DNA integration</keyword>
<evidence type="ECO:0000256" key="14">
    <source>
        <dbReference type="ARBA" id="ARBA00022908"/>
    </source>
</evidence>
<keyword evidence="13" id="KW-0694">RNA-binding</keyword>
<dbReference type="Proteomes" id="UP000765509">
    <property type="component" value="Unassembled WGS sequence"/>
</dbReference>
<dbReference type="GO" id="GO:0015074">
    <property type="term" value="P:DNA integration"/>
    <property type="evidence" value="ECO:0007669"/>
    <property type="project" value="UniProtKB-KW"/>
</dbReference>
<gene>
    <name evidence="23" type="ORF">O181_078785</name>
</gene>
<keyword evidence="5" id="KW-0548">Nucleotidyltransferase</keyword>
<evidence type="ECO:0000256" key="17">
    <source>
        <dbReference type="ARBA" id="ARBA00023113"/>
    </source>
</evidence>
<evidence type="ECO:0000256" key="18">
    <source>
        <dbReference type="ARBA" id="ARBA00023172"/>
    </source>
</evidence>
<dbReference type="GO" id="GO:0004519">
    <property type="term" value="F:endonuclease activity"/>
    <property type="evidence" value="ECO:0007669"/>
    <property type="project" value="UniProtKB-KW"/>
</dbReference>
<dbReference type="GO" id="GO:0003723">
    <property type="term" value="F:RNA binding"/>
    <property type="evidence" value="ECO:0007669"/>
    <property type="project" value="UniProtKB-KW"/>
</dbReference>
<name>A0A9Q3FDH5_9BASI</name>
<protein>
    <recommendedName>
        <fullName evidence="22">Integrase catalytic domain-containing protein</fullName>
    </recommendedName>
</protein>
<evidence type="ECO:0000259" key="22">
    <source>
        <dbReference type="PROSITE" id="PS50994"/>
    </source>
</evidence>
<keyword evidence="18" id="KW-0233">DNA recombination</keyword>